<dbReference type="InterPro" id="IPR047579">
    <property type="entry name" value="DD_CABYR_SP17"/>
</dbReference>
<dbReference type="EMBL" id="JH431880">
    <property type="status" value="NOT_ANNOTATED_CDS"/>
    <property type="molecule type" value="Genomic_DNA"/>
</dbReference>
<evidence type="ECO:0000313" key="2">
    <source>
        <dbReference type="EnsemblMetazoa" id="SMAR014864-PA"/>
    </source>
</evidence>
<dbReference type="EnsemblMetazoa" id="SMAR014864-RA">
    <property type="protein sequence ID" value="SMAR014864-PA"/>
    <property type="gene ID" value="SMAR014864"/>
</dbReference>
<protein>
    <recommendedName>
        <fullName evidence="1">RIIa domain-containing protein</fullName>
    </recommendedName>
</protein>
<keyword evidence="3" id="KW-1185">Reference proteome</keyword>
<dbReference type="Pfam" id="PF02197">
    <property type="entry name" value="RIIa"/>
    <property type="match status" value="1"/>
</dbReference>
<proteinExistence type="predicted"/>
<reference evidence="3" key="1">
    <citation type="submission" date="2011-05" db="EMBL/GenBank/DDBJ databases">
        <authorList>
            <person name="Richards S.R."/>
            <person name="Qu J."/>
            <person name="Jiang H."/>
            <person name="Jhangiani S.N."/>
            <person name="Agravi P."/>
            <person name="Goodspeed R."/>
            <person name="Gross S."/>
            <person name="Mandapat C."/>
            <person name="Jackson L."/>
            <person name="Mathew T."/>
            <person name="Pu L."/>
            <person name="Thornton R."/>
            <person name="Saada N."/>
            <person name="Wilczek-Boney K.B."/>
            <person name="Lee S."/>
            <person name="Kovar C."/>
            <person name="Wu Y."/>
            <person name="Scherer S.E."/>
            <person name="Worley K.C."/>
            <person name="Muzny D.M."/>
            <person name="Gibbs R."/>
        </authorList>
    </citation>
    <scope>NUCLEOTIDE SEQUENCE</scope>
    <source>
        <strain evidence="3">Brora</strain>
    </source>
</reference>
<name>T1JLY4_STRMM</name>
<dbReference type="HOGENOM" id="CLU_1226191_0_0_1"/>
<dbReference type="Proteomes" id="UP000014500">
    <property type="component" value="Unassembled WGS sequence"/>
</dbReference>
<dbReference type="Gene3D" id="1.20.890.10">
    <property type="entry name" value="cAMP-dependent protein kinase regulatory subunit, dimerization-anchoring domain"/>
    <property type="match status" value="1"/>
</dbReference>
<sequence>MKNPIMAWDCGTCTSASLSPCNSNTCNDIMDILLVQSFIILSTIGLSTVHQSSSVLFKLLNTKNPSWLPSSLSIYCTKLTFSPTWILFDFSDSPPYSDPLRVSSIGVLKMPRSTTSEDGSMYIRSRITPFEWRLPIFIQFCLCIQPKMTLFANPLFSFIKVPNGLEDLLEGLAREILRRQPENIHLFAAHYCEFLIHIRKQDMTAFNVQQELTPNYITCFFVNLSY</sequence>
<evidence type="ECO:0000313" key="3">
    <source>
        <dbReference type="Proteomes" id="UP000014500"/>
    </source>
</evidence>
<dbReference type="SMART" id="SM00394">
    <property type="entry name" value="RIIa"/>
    <property type="match status" value="1"/>
</dbReference>
<organism evidence="2 3">
    <name type="scientific">Strigamia maritima</name>
    <name type="common">European centipede</name>
    <name type="synonym">Geophilus maritimus</name>
    <dbReference type="NCBI Taxonomy" id="126957"/>
    <lineage>
        <taxon>Eukaryota</taxon>
        <taxon>Metazoa</taxon>
        <taxon>Ecdysozoa</taxon>
        <taxon>Arthropoda</taxon>
        <taxon>Myriapoda</taxon>
        <taxon>Chilopoda</taxon>
        <taxon>Pleurostigmophora</taxon>
        <taxon>Geophilomorpha</taxon>
        <taxon>Linotaeniidae</taxon>
        <taxon>Strigamia</taxon>
    </lineage>
</organism>
<evidence type="ECO:0000259" key="1">
    <source>
        <dbReference type="SMART" id="SM00394"/>
    </source>
</evidence>
<accession>T1JLY4</accession>
<reference evidence="2" key="2">
    <citation type="submission" date="2015-02" db="UniProtKB">
        <authorList>
            <consortium name="EnsemblMetazoa"/>
        </authorList>
    </citation>
    <scope>IDENTIFICATION</scope>
</reference>
<dbReference type="SUPFAM" id="SSF47391">
    <property type="entry name" value="Dimerization-anchoring domain of cAMP-dependent PK regulatory subunit"/>
    <property type="match status" value="1"/>
</dbReference>
<feature type="domain" description="RIIa" evidence="1">
    <location>
        <begin position="163"/>
        <end position="200"/>
    </location>
</feature>
<dbReference type="CDD" id="cd12100">
    <property type="entry name" value="DD_CABYR_SP17"/>
    <property type="match status" value="1"/>
</dbReference>
<dbReference type="InterPro" id="IPR003117">
    <property type="entry name" value="cAMP_dep_PK_reg_su_I/II_a/b"/>
</dbReference>
<dbReference type="AlphaFoldDB" id="T1JLY4"/>